<accession>A0A0K1E8G7</accession>
<dbReference type="Proteomes" id="UP000067626">
    <property type="component" value="Chromosome"/>
</dbReference>
<dbReference type="AlphaFoldDB" id="A0A0K1E8G7"/>
<dbReference type="OrthoDB" id="5513185at2"/>
<evidence type="ECO:0000313" key="2">
    <source>
        <dbReference type="Proteomes" id="UP000067626"/>
    </source>
</evidence>
<dbReference type="STRING" id="52.CMC5_012740"/>
<evidence type="ECO:0000313" key="1">
    <source>
        <dbReference type="EMBL" id="AKT37144.1"/>
    </source>
</evidence>
<dbReference type="RefSeq" id="WP_050429552.1">
    <property type="nucleotide sequence ID" value="NZ_CP012159.1"/>
</dbReference>
<keyword evidence="2" id="KW-1185">Reference proteome</keyword>
<proteinExistence type="predicted"/>
<dbReference type="EMBL" id="CP012159">
    <property type="protein sequence ID" value="AKT37144.1"/>
    <property type="molecule type" value="Genomic_DNA"/>
</dbReference>
<gene>
    <name evidence="1" type="ORF">CMC5_012740</name>
</gene>
<sequence>MAALGVLSIGAAGAIALEKVVSRSGARANTLAVASAVASSWAERLHVDGLRWGAHGLAGLDGTLWLRAVEWSPGEHHAPAPGPTDAPVADRMGLDVIDGDDALPVFCTHVRLTRLGPLWPELVRAEIRVVWERALQPMDCGVDPAVVDADPGRFGAIYLVAGVLGLPPGEAR</sequence>
<reference evidence="1 2" key="1">
    <citation type="submission" date="2015-07" db="EMBL/GenBank/DDBJ databases">
        <title>Genome analysis of myxobacterium Chondromyces crocatus Cm c5 reveals a high potential for natural compound synthesis and the genetic basis for the loss of fruiting body formation.</title>
        <authorList>
            <person name="Zaburannyi N."/>
            <person name="Bunk B."/>
            <person name="Maier J."/>
            <person name="Overmann J."/>
            <person name="Mueller R."/>
        </authorList>
    </citation>
    <scope>NUCLEOTIDE SEQUENCE [LARGE SCALE GENOMIC DNA]</scope>
    <source>
        <strain evidence="1 2">Cm c5</strain>
    </source>
</reference>
<organism evidence="1 2">
    <name type="scientific">Chondromyces crocatus</name>
    <dbReference type="NCBI Taxonomy" id="52"/>
    <lineage>
        <taxon>Bacteria</taxon>
        <taxon>Pseudomonadati</taxon>
        <taxon>Myxococcota</taxon>
        <taxon>Polyangia</taxon>
        <taxon>Polyangiales</taxon>
        <taxon>Polyangiaceae</taxon>
        <taxon>Chondromyces</taxon>
    </lineage>
</organism>
<protein>
    <submittedName>
        <fullName evidence="1">Uncharacterized protein</fullName>
    </submittedName>
</protein>
<dbReference type="KEGG" id="ccro:CMC5_012740"/>
<name>A0A0K1E8G7_CHOCO</name>